<reference evidence="4" key="2">
    <citation type="submission" date="2020-05" db="UniProtKB">
        <authorList>
            <consortium name="EnsemblMetazoa"/>
        </authorList>
    </citation>
    <scope>IDENTIFICATION</scope>
    <source>
        <strain evidence="4">ACHKN1017</strain>
    </source>
</reference>
<evidence type="ECO:0000259" key="3">
    <source>
        <dbReference type="Pfam" id="PF00089"/>
    </source>
</evidence>
<feature type="signal peptide" evidence="2">
    <location>
        <begin position="1"/>
        <end position="22"/>
    </location>
</feature>
<dbReference type="InterPro" id="IPR043504">
    <property type="entry name" value="Peptidase_S1_PA_chymotrypsin"/>
</dbReference>
<accession>A0A182JSK6</accession>
<dbReference type="GO" id="GO:0006508">
    <property type="term" value="P:proteolysis"/>
    <property type="evidence" value="ECO:0007669"/>
    <property type="project" value="InterPro"/>
</dbReference>
<evidence type="ECO:0000313" key="5">
    <source>
        <dbReference type="Proteomes" id="UP000075881"/>
    </source>
</evidence>
<dbReference type="InterPro" id="IPR001254">
    <property type="entry name" value="Trypsin_dom"/>
</dbReference>
<dbReference type="InterPro" id="IPR018114">
    <property type="entry name" value="TRYPSIN_HIS"/>
</dbReference>
<feature type="chain" id="PRO_5008124557" description="Peptidase S1 domain-containing protein" evidence="2">
    <location>
        <begin position="23"/>
        <end position="147"/>
    </location>
</feature>
<organism evidence="4 5">
    <name type="scientific">Anopheles christyi</name>
    <dbReference type="NCBI Taxonomy" id="43041"/>
    <lineage>
        <taxon>Eukaryota</taxon>
        <taxon>Metazoa</taxon>
        <taxon>Ecdysozoa</taxon>
        <taxon>Arthropoda</taxon>
        <taxon>Hexapoda</taxon>
        <taxon>Insecta</taxon>
        <taxon>Pterygota</taxon>
        <taxon>Neoptera</taxon>
        <taxon>Endopterygota</taxon>
        <taxon>Diptera</taxon>
        <taxon>Nematocera</taxon>
        <taxon>Culicoidea</taxon>
        <taxon>Culicidae</taxon>
        <taxon>Anophelinae</taxon>
        <taxon>Anopheles</taxon>
    </lineage>
</organism>
<dbReference type="Gene3D" id="2.40.10.10">
    <property type="entry name" value="Trypsin-like serine proteases"/>
    <property type="match status" value="1"/>
</dbReference>
<dbReference type="AlphaFoldDB" id="A0A182JSK6"/>
<feature type="domain" description="Peptidase S1" evidence="3">
    <location>
        <begin position="80"/>
        <end position="135"/>
    </location>
</feature>
<reference evidence="5" key="1">
    <citation type="submission" date="2013-03" db="EMBL/GenBank/DDBJ databases">
        <title>The Genome Sequence of Anopheles christyi ACHKN1017.</title>
        <authorList>
            <consortium name="The Broad Institute Genomics Platform"/>
            <person name="Neafsey D.E."/>
            <person name="Besansky N."/>
            <person name="Walker B."/>
            <person name="Young S.K."/>
            <person name="Zeng Q."/>
            <person name="Gargeya S."/>
            <person name="Fitzgerald M."/>
            <person name="Haas B."/>
            <person name="Abouelleil A."/>
            <person name="Allen A.W."/>
            <person name="Alvarado L."/>
            <person name="Arachchi H.M."/>
            <person name="Berlin A.M."/>
            <person name="Chapman S.B."/>
            <person name="Gainer-Dewar J."/>
            <person name="Goldberg J."/>
            <person name="Griggs A."/>
            <person name="Gujja S."/>
            <person name="Hansen M."/>
            <person name="Howarth C."/>
            <person name="Imamovic A."/>
            <person name="Ireland A."/>
            <person name="Larimer J."/>
            <person name="McCowan C."/>
            <person name="Murphy C."/>
            <person name="Pearson M."/>
            <person name="Poon T.W."/>
            <person name="Priest M."/>
            <person name="Roberts A."/>
            <person name="Saif S."/>
            <person name="Shea T."/>
            <person name="Sisk P."/>
            <person name="Sykes S."/>
            <person name="Wortman J."/>
            <person name="Nusbaum C."/>
            <person name="Birren B."/>
        </authorList>
    </citation>
    <scope>NUCLEOTIDE SEQUENCE [LARGE SCALE GENOMIC DNA]</scope>
    <source>
        <strain evidence="5">ACHKN1017</strain>
    </source>
</reference>
<sequence length="147" mass="15598">MLAGCSCIVLFLILCFTNGNTAWSTLRHSRPPQMGMFWTVIQNASAPSVPSSSAFLSAASTALYRPKLIIDRASVSKVAGGTIAKNDQFPHLVAIILIFADGSDTLCGGSILADRFILTAAHCLYGMQEATIIPGQSAVQIPMIIIQ</sequence>
<dbReference type="PROSITE" id="PS00134">
    <property type="entry name" value="TRYPSIN_HIS"/>
    <property type="match status" value="1"/>
</dbReference>
<dbReference type="Proteomes" id="UP000075881">
    <property type="component" value="Unassembled WGS sequence"/>
</dbReference>
<evidence type="ECO:0000256" key="1">
    <source>
        <dbReference type="ARBA" id="ARBA00024195"/>
    </source>
</evidence>
<dbReference type="GO" id="GO:0004252">
    <property type="term" value="F:serine-type endopeptidase activity"/>
    <property type="evidence" value="ECO:0007669"/>
    <property type="project" value="InterPro"/>
</dbReference>
<evidence type="ECO:0000313" key="4">
    <source>
        <dbReference type="EnsemblMetazoa" id="ACHR001488-PA"/>
    </source>
</evidence>
<dbReference type="InterPro" id="IPR009003">
    <property type="entry name" value="Peptidase_S1_PA"/>
</dbReference>
<keyword evidence="2" id="KW-0732">Signal</keyword>
<evidence type="ECO:0000256" key="2">
    <source>
        <dbReference type="SAM" id="SignalP"/>
    </source>
</evidence>
<dbReference type="EnsemblMetazoa" id="ACHR001488-RA">
    <property type="protein sequence ID" value="ACHR001488-PA"/>
    <property type="gene ID" value="ACHR001488"/>
</dbReference>
<proteinExistence type="inferred from homology"/>
<keyword evidence="5" id="KW-1185">Reference proteome</keyword>
<name>A0A182JSK6_9DIPT</name>
<dbReference type="SUPFAM" id="SSF50494">
    <property type="entry name" value="Trypsin-like serine proteases"/>
    <property type="match status" value="1"/>
</dbReference>
<protein>
    <recommendedName>
        <fullName evidence="3">Peptidase S1 domain-containing protein</fullName>
    </recommendedName>
</protein>
<dbReference type="VEuPathDB" id="VectorBase:ACHR001488"/>
<comment type="similarity">
    <text evidence="1">Belongs to the peptidase S1 family. CLIP subfamily.</text>
</comment>
<dbReference type="Pfam" id="PF00089">
    <property type="entry name" value="Trypsin"/>
    <property type="match status" value="1"/>
</dbReference>
<dbReference type="STRING" id="43041.A0A182JSK6"/>